<dbReference type="AlphaFoldDB" id="A0A5J6HKK2"/>
<dbReference type="InterPro" id="IPR001789">
    <property type="entry name" value="Sig_transdc_resp-reg_receiver"/>
</dbReference>
<accession>A0A5J6HKK2</accession>
<dbReference type="SUPFAM" id="SSF52172">
    <property type="entry name" value="CheY-like"/>
    <property type="match status" value="1"/>
</dbReference>
<sequence>MVVDDQQIVREGLMSLLDLMDDIEVVGGAADGAEAVRLAGETSPRVVLMDLRMPGMGGAEATRRILSEHPDVAVLVLSTFADDESLVDALNAGACGYLTKDANQEQIAVAIRSSAHGQSTFDPAVTRRLTAALSVPAAPPVAPSRSSPPPSAPAPARRRVNPDGLTGREVDVLKLIAQGLSNGEIASTLFIEETTVKTHINNAFAKINARNRADAVRYAYQQGLARP</sequence>
<reference evidence="9 10" key="1">
    <citation type="submission" date="2017-09" db="EMBL/GenBank/DDBJ databases">
        <authorList>
            <person name="Lee N."/>
            <person name="Cho B.-K."/>
        </authorList>
    </citation>
    <scope>NUCLEOTIDE SEQUENCE [LARGE SCALE GENOMIC DNA]</scope>
    <source>
        <strain evidence="9 10">ATCC 12461</strain>
    </source>
</reference>
<dbReference type="PRINTS" id="PR00038">
    <property type="entry name" value="HTHLUXR"/>
</dbReference>
<feature type="modified residue" description="4-aspartylphosphate" evidence="5">
    <location>
        <position position="50"/>
    </location>
</feature>
<keyword evidence="3 9" id="KW-0238">DNA-binding</keyword>
<evidence type="ECO:0000259" key="7">
    <source>
        <dbReference type="PROSITE" id="PS50043"/>
    </source>
</evidence>
<dbReference type="KEGG" id="salw:CP975_27290"/>
<dbReference type="PANTHER" id="PTHR43214">
    <property type="entry name" value="TWO-COMPONENT RESPONSE REGULATOR"/>
    <property type="match status" value="1"/>
</dbReference>
<name>A0A5J6HKK2_STRAD</name>
<evidence type="ECO:0000256" key="4">
    <source>
        <dbReference type="ARBA" id="ARBA00023163"/>
    </source>
</evidence>
<evidence type="ECO:0000256" key="2">
    <source>
        <dbReference type="ARBA" id="ARBA00023015"/>
    </source>
</evidence>
<evidence type="ECO:0000313" key="10">
    <source>
        <dbReference type="Proteomes" id="UP000326553"/>
    </source>
</evidence>
<keyword evidence="2" id="KW-0805">Transcription regulation</keyword>
<dbReference type="Pfam" id="PF00072">
    <property type="entry name" value="Response_reg"/>
    <property type="match status" value="1"/>
</dbReference>
<dbReference type="PROSITE" id="PS00622">
    <property type="entry name" value="HTH_LUXR_1"/>
    <property type="match status" value="1"/>
</dbReference>
<dbReference type="GO" id="GO:0003677">
    <property type="term" value="F:DNA binding"/>
    <property type="evidence" value="ECO:0007669"/>
    <property type="project" value="UniProtKB-KW"/>
</dbReference>
<evidence type="ECO:0000256" key="6">
    <source>
        <dbReference type="SAM" id="MobiDB-lite"/>
    </source>
</evidence>
<dbReference type="InterPro" id="IPR058245">
    <property type="entry name" value="NreC/VraR/RcsB-like_REC"/>
</dbReference>
<keyword evidence="4" id="KW-0804">Transcription</keyword>
<keyword evidence="1 5" id="KW-0597">Phosphoprotein</keyword>
<dbReference type="InterPro" id="IPR016032">
    <property type="entry name" value="Sig_transdc_resp-reg_C-effctor"/>
</dbReference>
<evidence type="ECO:0000256" key="5">
    <source>
        <dbReference type="PROSITE-ProRule" id="PRU00169"/>
    </source>
</evidence>
<dbReference type="GO" id="GO:0000160">
    <property type="term" value="P:phosphorelay signal transduction system"/>
    <property type="evidence" value="ECO:0007669"/>
    <property type="project" value="InterPro"/>
</dbReference>
<dbReference type="OrthoDB" id="9808843at2"/>
<dbReference type="InterPro" id="IPR000792">
    <property type="entry name" value="Tscrpt_reg_LuxR_C"/>
</dbReference>
<dbReference type="PROSITE" id="PS50043">
    <property type="entry name" value="HTH_LUXR_2"/>
    <property type="match status" value="1"/>
</dbReference>
<dbReference type="EMBL" id="CP023695">
    <property type="protein sequence ID" value="QEV20756.1"/>
    <property type="molecule type" value="Genomic_DNA"/>
</dbReference>
<organism evidence="9 10">
    <name type="scientific">Streptomyces alboniger</name>
    <dbReference type="NCBI Taxonomy" id="132473"/>
    <lineage>
        <taxon>Bacteria</taxon>
        <taxon>Bacillati</taxon>
        <taxon>Actinomycetota</taxon>
        <taxon>Actinomycetes</taxon>
        <taxon>Kitasatosporales</taxon>
        <taxon>Streptomycetaceae</taxon>
        <taxon>Streptomyces</taxon>
        <taxon>Streptomyces aurantiacus group</taxon>
    </lineage>
</organism>
<feature type="domain" description="Response regulatory" evidence="8">
    <location>
        <begin position="1"/>
        <end position="115"/>
    </location>
</feature>
<protein>
    <submittedName>
        <fullName evidence="9">DNA-binding response regulator</fullName>
    </submittedName>
</protein>
<evidence type="ECO:0000256" key="3">
    <source>
        <dbReference type="ARBA" id="ARBA00023125"/>
    </source>
</evidence>
<evidence type="ECO:0000313" key="9">
    <source>
        <dbReference type="EMBL" id="QEV20756.1"/>
    </source>
</evidence>
<dbReference type="CDD" id="cd17535">
    <property type="entry name" value="REC_NarL-like"/>
    <property type="match status" value="1"/>
</dbReference>
<dbReference type="SMART" id="SM00421">
    <property type="entry name" value="HTH_LUXR"/>
    <property type="match status" value="1"/>
</dbReference>
<feature type="domain" description="HTH luxR-type" evidence="7">
    <location>
        <begin position="158"/>
        <end position="223"/>
    </location>
</feature>
<dbReference type="SMART" id="SM00448">
    <property type="entry name" value="REC"/>
    <property type="match status" value="1"/>
</dbReference>
<evidence type="ECO:0000256" key="1">
    <source>
        <dbReference type="ARBA" id="ARBA00022553"/>
    </source>
</evidence>
<feature type="region of interest" description="Disordered" evidence="6">
    <location>
        <begin position="136"/>
        <end position="164"/>
    </location>
</feature>
<dbReference type="PANTHER" id="PTHR43214:SF24">
    <property type="entry name" value="TRANSCRIPTIONAL REGULATORY PROTEIN NARL-RELATED"/>
    <property type="match status" value="1"/>
</dbReference>
<dbReference type="RefSeq" id="WP_055527413.1">
    <property type="nucleotide sequence ID" value="NZ_CP023695.1"/>
</dbReference>
<evidence type="ECO:0000259" key="8">
    <source>
        <dbReference type="PROSITE" id="PS50110"/>
    </source>
</evidence>
<dbReference type="InterPro" id="IPR039420">
    <property type="entry name" value="WalR-like"/>
</dbReference>
<dbReference type="PROSITE" id="PS50110">
    <property type="entry name" value="RESPONSE_REGULATORY"/>
    <property type="match status" value="1"/>
</dbReference>
<dbReference type="SUPFAM" id="SSF46894">
    <property type="entry name" value="C-terminal effector domain of the bipartite response regulators"/>
    <property type="match status" value="1"/>
</dbReference>
<dbReference type="CDD" id="cd06170">
    <property type="entry name" value="LuxR_C_like"/>
    <property type="match status" value="1"/>
</dbReference>
<dbReference type="Gene3D" id="3.40.50.2300">
    <property type="match status" value="1"/>
</dbReference>
<keyword evidence="10" id="KW-1185">Reference proteome</keyword>
<gene>
    <name evidence="9" type="ORF">CP975_27290</name>
</gene>
<proteinExistence type="predicted"/>
<dbReference type="Pfam" id="PF00196">
    <property type="entry name" value="GerE"/>
    <property type="match status" value="1"/>
</dbReference>
<dbReference type="InterPro" id="IPR011006">
    <property type="entry name" value="CheY-like_superfamily"/>
</dbReference>
<feature type="compositionally biased region" description="Pro residues" evidence="6">
    <location>
        <begin position="137"/>
        <end position="153"/>
    </location>
</feature>
<dbReference type="GO" id="GO:0006355">
    <property type="term" value="P:regulation of DNA-templated transcription"/>
    <property type="evidence" value="ECO:0007669"/>
    <property type="project" value="InterPro"/>
</dbReference>
<dbReference type="Proteomes" id="UP000326553">
    <property type="component" value="Chromosome"/>
</dbReference>